<sequence>MRLSGGRRQHLRETAFHGVWLQPLLIMDTLFMLRSNWVCQLHADIDKFRKDLAAELIFAEANKAHDVKAAGEALMNQEDDDDAE</sequence>
<proteinExistence type="predicted"/>
<protein>
    <submittedName>
        <fullName evidence="1">Uncharacterized protein</fullName>
    </submittedName>
</protein>
<keyword evidence="2" id="KW-1185">Reference proteome</keyword>
<dbReference type="Gramene" id="TKW38845">
    <property type="protein sequence ID" value="TKW38845"/>
    <property type="gene ID" value="SEVIR_1G142000v2"/>
</dbReference>
<accession>A0A4U6WA26</accession>
<gene>
    <name evidence="1" type="ORF">SEVIR_1G142000v2</name>
</gene>
<evidence type="ECO:0000313" key="2">
    <source>
        <dbReference type="Proteomes" id="UP000298652"/>
    </source>
</evidence>
<dbReference type="Proteomes" id="UP000298652">
    <property type="component" value="Chromosome 1"/>
</dbReference>
<reference evidence="1" key="1">
    <citation type="submission" date="2019-03" db="EMBL/GenBank/DDBJ databases">
        <title>WGS assembly of Setaria viridis.</title>
        <authorList>
            <person name="Huang P."/>
            <person name="Jenkins J."/>
            <person name="Grimwood J."/>
            <person name="Barry K."/>
            <person name="Healey A."/>
            <person name="Mamidi S."/>
            <person name="Sreedasyam A."/>
            <person name="Shu S."/>
            <person name="Feldman M."/>
            <person name="Wu J."/>
            <person name="Yu Y."/>
            <person name="Chen C."/>
            <person name="Johnson J."/>
            <person name="Rokhsar D."/>
            <person name="Baxter I."/>
            <person name="Schmutz J."/>
            <person name="Brutnell T."/>
            <person name="Kellogg E."/>
        </authorList>
    </citation>
    <scope>NUCLEOTIDE SEQUENCE [LARGE SCALE GENOMIC DNA]</scope>
</reference>
<dbReference type="EMBL" id="CM016552">
    <property type="protein sequence ID" value="TKW38845.1"/>
    <property type="molecule type" value="Genomic_DNA"/>
</dbReference>
<dbReference type="AlphaFoldDB" id="A0A4U6WA26"/>
<evidence type="ECO:0000313" key="1">
    <source>
        <dbReference type="EMBL" id="TKW38845.1"/>
    </source>
</evidence>
<organism evidence="1 2">
    <name type="scientific">Setaria viridis</name>
    <name type="common">Green bristlegrass</name>
    <name type="synonym">Setaria italica subsp. viridis</name>
    <dbReference type="NCBI Taxonomy" id="4556"/>
    <lineage>
        <taxon>Eukaryota</taxon>
        <taxon>Viridiplantae</taxon>
        <taxon>Streptophyta</taxon>
        <taxon>Embryophyta</taxon>
        <taxon>Tracheophyta</taxon>
        <taxon>Spermatophyta</taxon>
        <taxon>Magnoliopsida</taxon>
        <taxon>Liliopsida</taxon>
        <taxon>Poales</taxon>
        <taxon>Poaceae</taxon>
        <taxon>PACMAD clade</taxon>
        <taxon>Panicoideae</taxon>
        <taxon>Panicodae</taxon>
        <taxon>Paniceae</taxon>
        <taxon>Cenchrinae</taxon>
        <taxon>Setaria</taxon>
    </lineage>
</organism>
<name>A0A4U6WA26_SETVI</name>